<accession>A0A381X5P5</accession>
<name>A0A381X5P5_9ZZZZ</name>
<dbReference type="AlphaFoldDB" id="A0A381X5P5"/>
<evidence type="ECO:0000313" key="1">
    <source>
        <dbReference type="EMBL" id="SVA60075.1"/>
    </source>
</evidence>
<gene>
    <name evidence="1" type="ORF">METZ01_LOCUS112929</name>
</gene>
<proteinExistence type="predicted"/>
<organism evidence="1">
    <name type="scientific">marine metagenome</name>
    <dbReference type="NCBI Taxonomy" id="408172"/>
    <lineage>
        <taxon>unclassified sequences</taxon>
        <taxon>metagenomes</taxon>
        <taxon>ecological metagenomes</taxon>
    </lineage>
</organism>
<dbReference type="EMBL" id="UINC01014013">
    <property type="protein sequence ID" value="SVA60075.1"/>
    <property type="molecule type" value="Genomic_DNA"/>
</dbReference>
<protein>
    <submittedName>
        <fullName evidence="1">Uncharacterized protein</fullName>
    </submittedName>
</protein>
<sequence>MEHTPSACRQLILAAILIPLSGWTDDLPVPAPGELATAALRIGHLSDVGRYEEAWPSVTVFSAPSPITRGRICTRRVSM</sequence>
<reference evidence="1" key="1">
    <citation type="submission" date="2018-05" db="EMBL/GenBank/DDBJ databases">
        <authorList>
            <person name="Lanie J.A."/>
            <person name="Ng W.-L."/>
            <person name="Kazmierczak K.M."/>
            <person name="Andrzejewski T.M."/>
            <person name="Davidsen T.M."/>
            <person name="Wayne K.J."/>
            <person name="Tettelin H."/>
            <person name="Glass J.I."/>
            <person name="Rusch D."/>
            <person name="Podicherti R."/>
            <person name="Tsui H.-C.T."/>
            <person name="Winkler M.E."/>
        </authorList>
    </citation>
    <scope>NUCLEOTIDE SEQUENCE</scope>
</reference>